<organism evidence="2 3">
    <name type="scientific">Adlercreutzia shanghongiae</name>
    <dbReference type="NCBI Taxonomy" id="3111773"/>
    <lineage>
        <taxon>Bacteria</taxon>
        <taxon>Bacillati</taxon>
        <taxon>Actinomycetota</taxon>
        <taxon>Coriobacteriia</taxon>
        <taxon>Eggerthellales</taxon>
        <taxon>Eggerthellaceae</taxon>
        <taxon>Adlercreutzia</taxon>
    </lineage>
</organism>
<protein>
    <submittedName>
        <fullName evidence="2">Uncharacterized protein</fullName>
    </submittedName>
</protein>
<dbReference type="Proteomes" id="UP001343724">
    <property type="component" value="Unassembled WGS sequence"/>
</dbReference>
<comment type="caution">
    <text evidence="2">The sequence shown here is derived from an EMBL/GenBank/DDBJ whole genome shotgun (WGS) entry which is preliminary data.</text>
</comment>
<evidence type="ECO:0000313" key="2">
    <source>
        <dbReference type="EMBL" id="MEC4294044.1"/>
    </source>
</evidence>
<keyword evidence="3" id="KW-1185">Reference proteome</keyword>
<reference evidence="2 3" key="1">
    <citation type="submission" date="2024-01" db="EMBL/GenBank/DDBJ databases">
        <title>novel species in genus Adlercreutzia.</title>
        <authorList>
            <person name="Liu X."/>
        </authorList>
    </citation>
    <scope>NUCLEOTIDE SEQUENCE [LARGE SCALE GENOMIC DNA]</scope>
    <source>
        <strain evidence="2 3">R22</strain>
    </source>
</reference>
<feature type="region of interest" description="Disordered" evidence="1">
    <location>
        <begin position="37"/>
        <end position="57"/>
    </location>
</feature>
<accession>A0ABU6IW43</accession>
<dbReference type="EMBL" id="JAYMFH010000001">
    <property type="protein sequence ID" value="MEC4294044.1"/>
    <property type="molecule type" value="Genomic_DNA"/>
</dbReference>
<sequence length="57" mass="6427">MRLIAVCDFVACTGARRYGMKKGQRFDGPAIDGERLARQGLVAEEKPRETRKDKTDD</sequence>
<proteinExistence type="predicted"/>
<name>A0ABU6IW43_9ACTN</name>
<evidence type="ECO:0000256" key="1">
    <source>
        <dbReference type="SAM" id="MobiDB-lite"/>
    </source>
</evidence>
<gene>
    <name evidence="2" type="ORF">VJ920_01805</name>
</gene>
<dbReference type="RefSeq" id="WP_326454284.1">
    <property type="nucleotide sequence ID" value="NZ_JAYMFH010000001.1"/>
</dbReference>
<evidence type="ECO:0000313" key="3">
    <source>
        <dbReference type="Proteomes" id="UP001343724"/>
    </source>
</evidence>